<organism evidence="1 2">
    <name type="scientific">Natrinema pallidum DSM 3751</name>
    <dbReference type="NCBI Taxonomy" id="1227495"/>
    <lineage>
        <taxon>Archaea</taxon>
        <taxon>Methanobacteriati</taxon>
        <taxon>Methanobacteriota</taxon>
        <taxon>Stenosarchaea group</taxon>
        <taxon>Halobacteria</taxon>
        <taxon>Halobacteriales</taxon>
        <taxon>Natrialbaceae</taxon>
        <taxon>Natrinema</taxon>
    </lineage>
</organism>
<dbReference type="PATRIC" id="fig|1227495.3.peg.1959"/>
<proteinExistence type="predicted"/>
<reference evidence="1 2" key="1">
    <citation type="journal article" date="2014" name="PLoS Genet.">
        <title>Phylogenetically driven sequencing of extremely halophilic archaea reveals strategies for static and dynamic osmo-response.</title>
        <authorList>
            <person name="Becker E.A."/>
            <person name="Seitzer P.M."/>
            <person name="Tritt A."/>
            <person name="Larsen D."/>
            <person name="Krusor M."/>
            <person name="Yao A.I."/>
            <person name="Wu D."/>
            <person name="Madern D."/>
            <person name="Eisen J.A."/>
            <person name="Darling A.E."/>
            <person name="Facciotti M.T."/>
        </authorList>
    </citation>
    <scope>NUCLEOTIDE SEQUENCE [LARGE SCALE GENOMIC DNA]</scope>
    <source>
        <strain evidence="1 2">DSM 3751</strain>
    </source>
</reference>
<dbReference type="eggNOG" id="arCOG07546">
    <property type="taxonomic scope" value="Archaea"/>
</dbReference>
<dbReference type="Proteomes" id="UP000011618">
    <property type="component" value="Unassembled WGS sequence"/>
</dbReference>
<name>L9YVV6_9EURY</name>
<evidence type="ECO:0000313" key="2">
    <source>
        <dbReference type="Proteomes" id="UP000011618"/>
    </source>
</evidence>
<comment type="caution">
    <text evidence="1">The sequence shown here is derived from an EMBL/GenBank/DDBJ whole genome shotgun (WGS) entry which is preliminary data.</text>
</comment>
<evidence type="ECO:0000313" key="1">
    <source>
        <dbReference type="EMBL" id="ELY77008.1"/>
    </source>
</evidence>
<dbReference type="AlphaFoldDB" id="L9YVV6"/>
<accession>L9YVV6</accession>
<gene>
    <name evidence="1" type="ORF">C487_09752</name>
</gene>
<dbReference type="EMBL" id="AOII01000061">
    <property type="protein sequence ID" value="ELY77008.1"/>
    <property type="molecule type" value="Genomic_DNA"/>
</dbReference>
<protein>
    <submittedName>
        <fullName evidence="1">LtrC-like protein</fullName>
    </submittedName>
</protein>
<sequence length="47" mass="5195">MATTSDPSVSFDETDTRHDEIYSTIEQGINELGDSVDAAQVSEEFQE</sequence>